<dbReference type="AlphaFoldDB" id="A0A9W8ZMY1"/>
<organism evidence="1 2">
    <name type="scientific">Didymella pomorum</name>
    <dbReference type="NCBI Taxonomy" id="749634"/>
    <lineage>
        <taxon>Eukaryota</taxon>
        <taxon>Fungi</taxon>
        <taxon>Dikarya</taxon>
        <taxon>Ascomycota</taxon>
        <taxon>Pezizomycotina</taxon>
        <taxon>Dothideomycetes</taxon>
        <taxon>Pleosporomycetidae</taxon>
        <taxon>Pleosporales</taxon>
        <taxon>Pleosporineae</taxon>
        <taxon>Didymellaceae</taxon>
        <taxon>Didymella</taxon>
    </lineage>
</organism>
<evidence type="ECO:0000313" key="2">
    <source>
        <dbReference type="Proteomes" id="UP001140510"/>
    </source>
</evidence>
<gene>
    <name evidence="1" type="ORF">N0V91_001016</name>
</gene>
<dbReference type="Proteomes" id="UP001140510">
    <property type="component" value="Unassembled WGS sequence"/>
</dbReference>
<dbReference type="EMBL" id="JAPEVA010000004">
    <property type="protein sequence ID" value="KAJ4411879.1"/>
    <property type="molecule type" value="Genomic_DNA"/>
</dbReference>
<accession>A0A9W8ZMY1</accession>
<name>A0A9W8ZMY1_9PLEO</name>
<dbReference type="InterPro" id="IPR011051">
    <property type="entry name" value="RmlC_Cupin_sf"/>
</dbReference>
<dbReference type="SUPFAM" id="SSF51182">
    <property type="entry name" value="RmlC-like cupins"/>
    <property type="match status" value="1"/>
</dbReference>
<reference evidence="1" key="1">
    <citation type="submission" date="2022-10" db="EMBL/GenBank/DDBJ databases">
        <title>Tapping the CABI collections for fungal endophytes: first genome assemblies for Collariella, Neodidymelliopsis, Ascochyta clinopodiicola, Didymella pomorum, Didymosphaeria variabile, Neocosmospora piperis and Neocucurbitaria cava.</title>
        <authorList>
            <person name="Hill R."/>
        </authorList>
    </citation>
    <scope>NUCLEOTIDE SEQUENCE</scope>
    <source>
        <strain evidence="1">IMI 355091</strain>
    </source>
</reference>
<protein>
    <submittedName>
        <fullName evidence="1">Uncharacterized protein</fullName>
    </submittedName>
</protein>
<comment type="caution">
    <text evidence="1">The sequence shown here is derived from an EMBL/GenBank/DDBJ whole genome shotgun (WGS) entry which is preliminary data.</text>
</comment>
<evidence type="ECO:0000313" key="1">
    <source>
        <dbReference type="EMBL" id="KAJ4411879.1"/>
    </source>
</evidence>
<sequence>MSNPIESLLSSFTESNDLMEVHDTYTHMSLLPSRHMRKSQSVDYFANNQVSNVSGARSTPAICVQRLPAAGVPTQIAELVKTDPLWMARRVLGQEMFLSPHYCFKSDTDYLCEEGTASITIGAKKLTAGERKNADENENAAHGKFKFFVVPAYTVHAIILQSDVLMTVGHIVAKGEKGADSKDYSTLKD</sequence>
<dbReference type="OrthoDB" id="3750015at2759"/>
<keyword evidence="2" id="KW-1185">Reference proteome</keyword>
<proteinExistence type="predicted"/>